<feature type="domain" description="Macro" evidence="1">
    <location>
        <begin position="77"/>
        <end position="260"/>
    </location>
</feature>
<dbReference type="Pfam" id="PF01661">
    <property type="entry name" value="Macro"/>
    <property type="match status" value="1"/>
</dbReference>
<dbReference type="PANTHER" id="PTHR11106:SF27">
    <property type="entry name" value="MACRO DOMAIN-CONTAINING PROTEIN"/>
    <property type="match status" value="1"/>
</dbReference>
<evidence type="ECO:0000313" key="2">
    <source>
        <dbReference type="EMBL" id="KAK1925295.1"/>
    </source>
</evidence>
<comment type="caution">
    <text evidence="2">The sequence shown here is derived from an EMBL/GenBank/DDBJ whole genome shotgun (WGS) entry which is preliminary data.</text>
</comment>
<dbReference type="AlphaFoldDB" id="A0AAD9L6C6"/>
<organism evidence="2 3">
    <name type="scientific">Papiliotrema laurentii</name>
    <name type="common">Cryptococcus laurentii</name>
    <dbReference type="NCBI Taxonomy" id="5418"/>
    <lineage>
        <taxon>Eukaryota</taxon>
        <taxon>Fungi</taxon>
        <taxon>Dikarya</taxon>
        <taxon>Basidiomycota</taxon>
        <taxon>Agaricomycotina</taxon>
        <taxon>Tremellomycetes</taxon>
        <taxon>Tremellales</taxon>
        <taxon>Rhynchogastremaceae</taxon>
        <taxon>Papiliotrema</taxon>
    </lineage>
</organism>
<reference evidence="2" key="1">
    <citation type="submission" date="2023-02" db="EMBL/GenBank/DDBJ databases">
        <title>Identification and recombinant expression of a fungal hydrolase from Papiliotrema laurentii that hydrolyzes apple cutin and clears colloidal polyester polyurethane.</title>
        <authorList>
            <consortium name="DOE Joint Genome Institute"/>
            <person name="Roman V.A."/>
            <person name="Bojanowski C."/>
            <person name="Crable B.R."/>
            <person name="Wagner D.N."/>
            <person name="Hung C.S."/>
            <person name="Nadeau L.J."/>
            <person name="Schratz L."/>
            <person name="Haridas S."/>
            <person name="Pangilinan J."/>
            <person name="Lipzen A."/>
            <person name="Na H."/>
            <person name="Yan M."/>
            <person name="Ng V."/>
            <person name="Grigoriev I.V."/>
            <person name="Spatafora J.W."/>
            <person name="Barlow D."/>
            <person name="Biffinger J."/>
            <person name="Kelley-Loughnane N."/>
            <person name="Varaljay V.A."/>
            <person name="Crookes-Goodson W.J."/>
        </authorList>
    </citation>
    <scope>NUCLEOTIDE SEQUENCE</scope>
    <source>
        <strain evidence="2">5307AH</strain>
    </source>
</reference>
<keyword evidence="3" id="KW-1185">Reference proteome</keyword>
<dbReference type="InterPro" id="IPR002589">
    <property type="entry name" value="Macro_dom"/>
</dbReference>
<evidence type="ECO:0000313" key="3">
    <source>
        <dbReference type="Proteomes" id="UP001182556"/>
    </source>
</evidence>
<protein>
    <recommendedName>
        <fullName evidence="1">Macro domain-containing protein</fullName>
    </recommendedName>
</protein>
<dbReference type="PROSITE" id="PS51154">
    <property type="entry name" value="MACRO"/>
    <property type="match status" value="1"/>
</dbReference>
<dbReference type="Proteomes" id="UP001182556">
    <property type="component" value="Unassembled WGS sequence"/>
</dbReference>
<dbReference type="EMBL" id="JAODAN010000003">
    <property type="protein sequence ID" value="KAK1925295.1"/>
    <property type="molecule type" value="Genomic_DNA"/>
</dbReference>
<sequence length="266" mass="29476">MEGRSREAISNAVLKLCAAQNLEELSKIASDFGIPFDFLPPRKEAAVPKKPGILPSKKKQSLTVQYQKGTIPKFPVTSKYKPNQQINDRVTIWKGDITTLATDVIINPANTSLLGGSGLDGQIHQAAGPQLLEECKTLNGARPGQTKFTWGYRLPAKYIGHTVGPMYDDSDDSKKQMSEDLLWHAYMSALNGCKRVGGKTIAIPAISTGIFKFPIVAATDIALEATRVFLQTNNSVRRVIYVVKTKEEEDEYKRYLREFFPEPGKT</sequence>
<dbReference type="SUPFAM" id="SSF52949">
    <property type="entry name" value="Macro domain-like"/>
    <property type="match status" value="1"/>
</dbReference>
<dbReference type="SMART" id="SM00506">
    <property type="entry name" value="A1pp"/>
    <property type="match status" value="1"/>
</dbReference>
<evidence type="ECO:0000259" key="1">
    <source>
        <dbReference type="PROSITE" id="PS51154"/>
    </source>
</evidence>
<accession>A0AAD9L6C6</accession>
<gene>
    <name evidence="2" type="ORF">DB88DRAFT_436556</name>
</gene>
<dbReference type="PANTHER" id="PTHR11106">
    <property type="entry name" value="GANGLIOSIDE INDUCED DIFFERENTIATION ASSOCIATED PROTEIN 2-RELATED"/>
    <property type="match status" value="1"/>
</dbReference>
<dbReference type="CDD" id="cd02908">
    <property type="entry name" value="Macro_OAADPr_deacetylase"/>
    <property type="match status" value="1"/>
</dbReference>
<dbReference type="InterPro" id="IPR043472">
    <property type="entry name" value="Macro_dom-like"/>
</dbReference>
<proteinExistence type="predicted"/>
<name>A0AAD9L6C6_PAPLA</name>
<dbReference type="Gene3D" id="3.40.220.10">
    <property type="entry name" value="Leucine Aminopeptidase, subunit E, domain 1"/>
    <property type="match status" value="1"/>
</dbReference>